<evidence type="ECO:0000256" key="6">
    <source>
        <dbReference type="ARBA" id="ARBA00023136"/>
    </source>
</evidence>
<evidence type="ECO:0000256" key="4">
    <source>
        <dbReference type="ARBA" id="ARBA00022737"/>
    </source>
</evidence>
<evidence type="ECO:0000313" key="10">
    <source>
        <dbReference type="Proteomes" id="UP000238322"/>
    </source>
</evidence>
<dbReference type="GO" id="GO:0005886">
    <property type="term" value="C:plasma membrane"/>
    <property type="evidence" value="ECO:0007669"/>
    <property type="project" value="TreeGrafter"/>
</dbReference>
<organism evidence="9 10">
    <name type="scientific">Blastopirellula marina</name>
    <dbReference type="NCBI Taxonomy" id="124"/>
    <lineage>
        <taxon>Bacteria</taxon>
        <taxon>Pseudomonadati</taxon>
        <taxon>Planctomycetota</taxon>
        <taxon>Planctomycetia</taxon>
        <taxon>Pirellulales</taxon>
        <taxon>Pirellulaceae</taxon>
        <taxon>Blastopirellula</taxon>
    </lineage>
</organism>
<feature type="transmembrane region" description="Helical" evidence="7">
    <location>
        <begin position="57"/>
        <end position="75"/>
    </location>
</feature>
<evidence type="ECO:0000256" key="3">
    <source>
        <dbReference type="ARBA" id="ARBA00022692"/>
    </source>
</evidence>
<feature type="transmembrane region" description="Helical" evidence="7">
    <location>
        <begin position="33"/>
        <end position="50"/>
    </location>
</feature>
<feature type="transmembrane region" description="Helical" evidence="7">
    <location>
        <begin position="7"/>
        <end position="27"/>
    </location>
</feature>
<comment type="caution">
    <text evidence="9">The sequence shown here is derived from an EMBL/GenBank/DDBJ whole genome shotgun (WGS) entry which is preliminary data.</text>
</comment>
<dbReference type="GO" id="GO:0006813">
    <property type="term" value="P:potassium ion transport"/>
    <property type="evidence" value="ECO:0007669"/>
    <property type="project" value="InterPro"/>
</dbReference>
<feature type="transmembrane region" description="Helical" evidence="7">
    <location>
        <begin position="442"/>
        <end position="465"/>
    </location>
</feature>
<feature type="transmembrane region" description="Helical" evidence="7">
    <location>
        <begin position="500"/>
        <end position="519"/>
    </location>
</feature>
<dbReference type="InterPro" id="IPR036721">
    <property type="entry name" value="RCK_C_sf"/>
</dbReference>
<dbReference type="InterPro" id="IPR006037">
    <property type="entry name" value="RCK_C"/>
</dbReference>
<feature type="transmembrane region" description="Helical" evidence="7">
    <location>
        <begin position="539"/>
        <end position="572"/>
    </location>
</feature>
<dbReference type="EMBL" id="PUHY01000015">
    <property type="protein sequence ID" value="PQO29550.1"/>
    <property type="molecule type" value="Genomic_DNA"/>
</dbReference>
<feature type="transmembrane region" description="Helical" evidence="7">
    <location>
        <begin position="584"/>
        <end position="602"/>
    </location>
</feature>
<dbReference type="InterPro" id="IPR004680">
    <property type="entry name" value="Cit_transptr-like_dom"/>
</dbReference>
<dbReference type="AlphaFoldDB" id="A0A2S8FBQ1"/>
<protein>
    <submittedName>
        <fullName evidence="9">SLC13 family permease</fullName>
    </submittedName>
</protein>
<evidence type="ECO:0000256" key="2">
    <source>
        <dbReference type="ARBA" id="ARBA00022448"/>
    </source>
</evidence>
<dbReference type="OrthoDB" id="9765532at2"/>
<accession>A0A2S8FBQ1</accession>
<dbReference type="InterPro" id="IPR031312">
    <property type="entry name" value="Na/sul_symport_CS"/>
</dbReference>
<gene>
    <name evidence="9" type="ORF">C5Y83_26180</name>
</gene>
<keyword evidence="3 7" id="KW-0812">Transmembrane</keyword>
<evidence type="ECO:0000313" key="9">
    <source>
        <dbReference type="EMBL" id="PQO29550.1"/>
    </source>
</evidence>
<evidence type="ECO:0000256" key="5">
    <source>
        <dbReference type="ARBA" id="ARBA00022989"/>
    </source>
</evidence>
<feature type="transmembrane region" description="Helical" evidence="7">
    <location>
        <begin position="220"/>
        <end position="238"/>
    </location>
</feature>
<dbReference type="Gene3D" id="3.30.70.1450">
    <property type="entry name" value="Regulator of K+ conductance, C-terminal domain"/>
    <property type="match status" value="2"/>
</dbReference>
<dbReference type="PROSITE" id="PS01271">
    <property type="entry name" value="NA_SULFATE"/>
    <property type="match status" value="1"/>
</dbReference>
<dbReference type="Pfam" id="PF02080">
    <property type="entry name" value="TrkA_C"/>
    <property type="match status" value="2"/>
</dbReference>
<feature type="transmembrane region" description="Helical" evidence="7">
    <location>
        <begin position="622"/>
        <end position="642"/>
    </location>
</feature>
<feature type="domain" description="RCK C-terminal" evidence="8">
    <location>
        <begin position="338"/>
        <end position="425"/>
    </location>
</feature>
<keyword evidence="2" id="KW-0813">Transport</keyword>
<feature type="transmembrane region" description="Helical" evidence="7">
    <location>
        <begin position="106"/>
        <end position="129"/>
    </location>
</feature>
<feature type="transmembrane region" description="Helical" evidence="7">
    <location>
        <begin position="141"/>
        <end position="165"/>
    </location>
</feature>
<dbReference type="RefSeq" id="WP_105332744.1">
    <property type="nucleotide sequence ID" value="NZ_PUHY01000015.1"/>
</dbReference>
<keyword evidence="6 7" id="KW-0472">Membrane</keyword>
<evidence type="ECO:0000256" key="1">
    <source>
        <dbReference type="ARBA" id="ARBA00004141"/>
    </source>
</evidence>
<dbReference type="InterPro" id="IPR051679">
    <property type="entry name" value="DASS-Related_Transporters"/>
</dbReference>
<keyword evidence="4" id="KW-0677">Repeat</keyword>
<dbReference type="PROSITE" id="PS51202">
    <property type="entry name" value="RCK_C"/>
    <property type="match status" value="2"/>
</dbReference>
<evidence type="ECO:0000256" key="7">
    <source>
        <dbReference type="SAM" id="Phobius"/>
    </source>
</evidence>
<dbReference type="SUPFAM" id="SSF116726">
    <property type="entry name" value="TrkA C-terminal domain-like"/>
    <property type="match status" value="2"/>
</dbReference>
<dbReference type="Proteomes" id="UP000238322">
    <property type="component" value="Unassembled WGS sequence"/>
</dbReference>
<feature type="domain" description="RCK C-terminal" evidence="8">
    <location>
        <begin position="248"/>
        <end position="333"/>
    </location>
</feature>
<dbReference type="PANTHER" id="PTHR43652:SF2">
    <property type="entry name" value="BASIC AMINO ACID ANTIPORTER YFCC-RELATED"/>
    <property type="match status" value="1"/>
</dbReference>
<sequence length="644" mass="69924">MDLLEAAHPWIAIATTIGVFLTIQFVRRVPVDLLFLLALCFVTLTGVIDPKTAVAGFSSRAVIAISALLVVSAGLRKTGVLDWIGSKILGRATNERSALLRLTGPIVLSAAFVLNTALVAMMMPVIIDWCRQRNLSPSKLLLPLSYLTILGGVCTLIGTSTTLVVNEKLRDSVTEVEREIFQLEAKIATAQPDAKPALKGVLAQRQMILSKVQPMGFFEISYIGVPCALVGSLYMLLIGQRFLPGRRDIIEQLGDQKREYLIEMQVLPECPLINRTVEDAGLRNLHGLFLIEIDRDGDIITPVTPRDFIRSGDRLVFTGLVSTIVDLEKIPGLIPAADRTYEFHPQSRVQRHLTEVVLSPSSPLVGTTVRKANFRQLYNAAVVAVHRNGERLPNKIGNIILEVGDTLLLQTRSDFVTQHRNNRDFYLVSSVDNAEPRRHDRALLSGGLMIGLIVWLCLTSLLVTFGISGGWASPAIAATTVASLMILTRCLSPTEARSALDIQVIVTIAAALGLGNALWESGAAQMIAEALVRLVGTQPYMLLIVIYLMTVLFTETITNTAVAAILLPVAVAVAEQSGANPRPFIIAIAIGASMAFLTPIGYQTNLMVMGPGGYTPRDYLKSGIPLAILMAITAITLIPKIWTF</sequence>
<name>A0A2S8FBQ1_9BACT</name>
<proteinExistence type="predicted"/>
<keyword evidence="5 7" id="KW-1133">Transmembrane helix</keyword>
<dbReference type="FunFam" id="3.30.70.1450:FF:000009">
    <property type="entry name" value="SLC13 family permease"/>
    <property type="match status" value="1"/>
</dbReference>
<dbReference type="Pfam" id="PF03600">
    <property type="entry name" value="CitMHS"/>
    <property type="match status" value="2"/>
</dbReference>
<dbReference type="GO" id="GO:0008324">
    <property type="term" value="F:monoatomic cation transmembrane transporter activity"/>
    <property type="evidence" value="ECO:0007669"/>
    <property type="project" value="InterPro"/>
</dbReference>
<evidence type="ECO:0000259" key="8">
    <source>
        <dbReference type="PROSITE" id="PS51202"/>
    </source>
</evidence>
<dbReference type="PANTHER" id="PTHR43652">
    <property type="entry name" value="BASIC AMINO ACID ANTIPORTER YFCC-RELATED"/>
    <property type="match status" value="1"/>
</dbReference>
<reference evidence="9 10" key="1">
    <citation type="submission" date="2018-02" db="EMBL/GenBank/DDBJ databases">
        <title>Comparative genomes isolates from brazilian mangrove.</title>
        <authorList>
            <person name="Araujo J.E."/>
            <person name="Taketani R.G."/>
            <person name="Silva M.C.P."/>
            <person name="Loureco M.V."/>
            <person name="Andreote F.D."/>
        </authorList>
    </citation>
    <scope>NUCLEOTIDE SEQUENCE [LARGE SCALE GENOMIC DNA]</scope>
    <source>
        <strain evidence="9 10">Hex-1 MGV</strain>
    </source>
</reference>
<comment type="subcellular location">
    <subcellularLocation>
        <location evidence="1">Membrane</location>
        <topology evidence="1">Multi-pass membrane protein</topology>
    </subcellularLocation>
</comment>